<dbReference type="InterPro" id="IPR015424">
    <property type="entry name" value="PyrdxlP-dep_Trfase"/>
</dbReference>
<dbReference type="InterPro" id="IPR015422">
    <property type="entry name" value="PyrdxlP-dep_Trfase_small"/>
</dbReference>
<keyword evidence="8" id="KW-1185">Reference proteome</keyword>
<dbReference type="CDD" id="cd06502">
    <property type="entry name" value="TA_like"/>
    <property type="match status" value="1"/>
</dbReference>
<dbReference type="EMBL" id="JABFDB010000021">
    <property type="protein sequence ID" value="NYZ22793.1"/>
    <property type="molecule type" value="Genomic_DNA"/>
</dbReference>
<evidence type="ECO:0000256" key="5">
    <source>
        <dbReference type="PIRNR" id="PIRNR038940"/>
    </source>
</evidence>
<dbReference type="InterPro" id="IPR001597">
    <property type="entry name" value="ArAA_b-elim_lyase/Thr_aldolase"/>
</dbReference>
<dbReference type="PANTHER" id="PTHR48097:SF5">
    <property type="entry name" value="LOW SPECIFICITY L-THREONINE ALDOLASE"/>
    <property type="match status" value="1"/>
</dbReference>
<organism evidence="7 8">
    <name type="scientific">Azospirillum oleiclasticum</name>
    <dbReference type="NCBI Taxonomy" id="2735135"/>
    <lineage>
        <taxon>Bacteria</taxon>
        <taxon>Pseudomonadati</taxon>
        <taxon>Pseudomonadota</taxon>
        <taxon>Alphaproteobacteria</taxon>
        <taxon>Rhodospirillales</taxon>
        <taxon>Azospirillaceae</taxon>
        <taxon>Azospirillum</taxon>
    </lineage>
</organism>
<sequence>MAVTHDFRSDNTAGAAPEILDALARASSGGAPSYGADPWTARVQERIAALFETEVAVFPVATGTAANSLALAALTPPWGAVYCHTDSHIQGDECGAPELQTGGAKLIDLPGADGKLDPAILDTAIADTGAGSVHRIQPASVSLTQATEAGTVYSVEEVKAITAVARAHGLAVHMDGARFANALVTLGCSPADATWRAGVDVLTLGATKGGCLAAEAVVFFRPELARDFAFRRKRAGHLFSKMRFLSVQLEAWLQDDLWLRLARHANAMATRLARGLAGIEGAELIFPVQANEIFVRLPEPAIAVLERTGFGFYRWDGPLLRLVTSFDTPQAAVDDFIEIVRTAKKTA</sequence>
<dbReference type="InterPro" id="IPR026273">
    <property type="entry name" value="Low_specificity_L-TA_bact"/>
</dbReference>
<evidence type="ECO:0000256" key="1">
    <source>
        <dbReference type="ARBA" id="ARBA00001933"/>
    </source>
</evidence>
<comment type="subunit">
    <text evidence="3">Homotetramer.</text>
</comment>
<name>A0ABX2THY8_9PROT</name>
<dbReference type="Gene3D" id="3.90.1150.10">
    <property type="entry name" value="Aspartate Aminotransferase, domain 1"/>
    <property type="match status" value="1"/>
</dbReference>
<evidence type="ECO:0000259" key="6">
    <source>
        <dbReference type="Pfam" id="PF01212"/>
    </source>
</evidence>
<comment type="catalytic activity">
    <reaction evidence="5">
        <text>L-allo-threonine = acetaldehyde + glycine</text>
        <dbReference type="Rhea" id="RHEA:26209"/>
        <dbReference type="ChEBI" id="CHEBI:15343"/>
        <dbReference type="ChEBI" id="CHEBI:57305"/>
        <dbReference type="ChEBI" id="CHEBI:58585"/>
        <dbReference type="EC" id="4.1.2.48"/>
    </reaction>
</comment>
<dbReference type="Pfam" id="PF01212">
    <property type="entry name" value="Beta_elim_lyase"/>
    <property type="match status" value="1"/>
</dbReference>
<gene>
    <name evidence="7" type="ORF">HND93_24040</name>
</gene>
<reference evidence="7 8" key="1">
    <citation type="submission" date="2020-05" db="EMBL/GenBank/DDBJ databases">
        <title>Azospirillum oleiclasticum sp. nov, a nitrogen-fixing and heavy crude oil-emulsifying bacterium isolated from the crude oil of Yumen Oilfield.</title>
        <authorList>
            <person name="Wu D."/>
            <person name="Cai M."/>
            <person name="Zhang X."/>
        </authorList>
    </citation>
    <scope>NUCLEOTIDE SEQUENCE [LARGE SCALE GENOMIC DNA]</scope>
    <source>
        <strain evidence="7 8">ROY-1-1-2</strain>
    </source>
</reference>
<evidence type="ECO:0000313" key="8">
    <source>
        <dbReference type="Proteomes" id="UP000584642"/>
    </source>
</evidence>
<dbReference type="Gene3D" id="3.40.640.10">
    <property type="entry name" value="Type I PLP-dependent aspartate aminotransferase-like (Major domain)"/>
    <property type="match status" value="1"/>
</dbReference>
<evidence type="ECO:0000256" key="3">
    <source>
        <dbReference type="ARBA" id="ARBA00011881"/>
    </source>
</evidence>
<comment type="catalytic activity">
    <reaction evidence="5">
        <text>L-threonine = acetaldehyde + glycine</text>
        <dbReference type="Rhea" id="RHEA:19625"/>
        <dbReference type="ChEBI" id="CHEBI:15343"/>
        <dbReference type="ChEBI" id="CHEBI:57305"/>
        <dbReference type="ChEBI" id="CHEBI:57926"/>
        <dbReference type="EC" id="4.1.2.48"/>
    </reaction>
</comment>
<proteinExistence type="inferred from homology"/>
<comment type="caution">
    <text evidence="7">The sequence shown here is derived from an EMBL/GenBank/DDBJ whole genome shotgun (WGS) entry which is preliminary data.</text>
</comment>
<dbReference type="Proteomes" id="UP000584642">
    <property type="component" value="Unassembled WGS sequence"/>
</dbReference>
<dbReference type="RefSeq" id="WP_180284557.1">
    <property type="nucleotide sequence ID" value="NZ_JABFDB010000021.1"/>
</dbReference>
<evidence type="ECO:0000256" key="2">
    <source>
        <dbReference type="ARBA" id="ARBA00006966"/>
    </source>
</evidence>
<dbReference type="PIRSF" id="PIRSF038940">
    <property type="entry name" value="Low_specificity_LTA"/>
    <property type="match status" value="1"/>
</dbReference>
<keyword evidence="4 5" id="KW-0663">Pyridoxal phosphate</keyword>
<keyword evidence="5" id="KW-0456">Lyase</keyword>
<feature type="domain" description="Aromatic amino acid beta-eliminating lyase/threonine aldolase" evidence="6">
    <location>
        <begin position="6"/>
        <end position="296"/>
    </location>
</feature>
<comment type="function">
    <text evidence="5">Catalyzes the cleavage of L-allo-threonine and L-threonine to glycine and acetaldehyde.</text>
</comment>
<comment type="cofactor">
    <cofactor evidence="1 5">
        <name>pyridoxal 5'-phosphate</name>
        <dbReference type="ChEBI" id="CHEBI:597326"/>
    </cofactor>
</comment>
<dbReference type="InterPro" id="IPR015421">
    <property type="entry name" value="PyrdxlP-dep_Trfase_major"/>
</dbReference>
<protein>
    <recommendedName>
        <fullName evidence="5">L-threonine aldolase</fullName>
        <ecNumber evidence="5">4.1.2.48</ecNumber>
    </recommendedName>
</protein>
<evidence type="ECO:0000256" key="4">
    <source>
        <dbReference type="ARBA" id="ARBA00022898"/>
    </source>
</evidence>
<dbReference type="SUPFAM" id="SSF53383">
    <property type="entry name" value="PLP-dependent transferases"/>
    <property type="match status" value="1"/>
</dbReference>
<dbReference type="EC" id="4.1.2.48" evidence="5"/>
<accession>A0ABX2THY8</accession>
<evidence type="ECO:0000313" key="7">
    <source>
        <dbReference type="EMBL" id="NYZ22793.1"/>
    </source>
</evidence>
<dbReference type="PANTHER" id="PTHR48097">
    <property type="entry name" value="L-THREONINE ALDOLASE-RELATED"/>
    <property type="match status" value="1"/>
</dbReference>
<comment type="similarity">
    <text evidence="2 5">Belongs to the threonine aldolase family.</text>
</comment>